<keyword evidence="3" id="KW-1185">Reference proteome</keyword>
<evidence type="ECO:0008006" key="4">
    <source>
        <dbReference type="Google" id="ProtNLM"/>
    </source>
</evidence>
<dbReference type="InterPro" id="IPR023401">
    <property type="entry name" value="ODC_N"/>
</dbReference>
<dbReference type="Gene3D" id="3.40.50.720">
    <property type="entry name" value="NAD(P)-binding Rossmann-like Domain"/>
    <property type="match status" value="1"/>
</dbReference>
<dbReference type="GO" id="GO:0005737">
    <property type="term" value="C:cytoplasm"/>
    <property type="evidence" value="ECO:0007669"/>
    <property type="project" value="TreeGrafter"/>
</dbReference>
<proteinExistence type="inferred from homology"/>
<dbReference type="AlphaFoldDB" id="A0A2A9NJY9"/>
<organism evidence="2 3">
    <name type="scientific">Amanita thiersii Skay4041</name>
    <dbReference type="NCBI Taxonomy" id="703135"/>
    <lineage>
        <taxon>Eukaryota</taxon>
        <taxon>Fungi</taxon>
        <taxon>Dikarya</taxon>
        <taxon>Basidiomycota</taxon>
        <taxon>Agaricomycotina</taxon>
        <taxon>Agaricomycetes</taxon>
        <taxon>Agaricomycetidae</taxon>
        <taxon>Agaricales</taxon>
        <taxon>Pluteineae</taxon>
        <taxon>Amanitaceae</taxon>
        <taxon>Amanita</taxon>
    </lineage>
</organism>
<dbReference type="InterPro" id="IPR036291">
    <property type="entry name" value="NAD(P)-bd_dom_sf"/>
</dbReference>
<dbReference type="EMBL" id="KZ302023">
    <property type="protein sequence ID" value="PFH49644.1"/>
    <property type="molecule type" value="Genomic_DNA"/>
</dbReference>
<name>A0A2A9NJY9_9AGAR</name>
<sequence>MSSSSLLVLSADDVDKVTATFSPTELSHLMARVFLLVSDGNVSKGQGIQTQIQAQRVYAPHRTSIPMRNYTALFMPARISETGNDLERAVGSDWDGGTTIKVVTVPRSSADTRGLAATTMVLDDDDTGSVKAILNARSLTALRNAAGSLLSTTLVGPRTPTSIVAFGAGKQIEVHLDLHLRYFSSITKCTIVNRSINARVDRLRRTLEHRFPSTRFTWLASTPSQQEQQQQENIKHALSSASIVICATSSTTPLFPSNWVRSGTHIILIGSYTPAMREVDNELVLRAALEPGAAAGLDGATKPTQILLVDSREACAVEAGELIQAGVSGNRLVEMGELVMKALSTNAEDGGGLVLGVDNHPDRKGEDVEEGPVTMFKSVGLGLQDVAIACAVVSKAERMEGVGTRIDGYDI</sequence>
<dbReference type="Proteomes" id="UP000242287">
    <property type="component" value="Unassembled WGS sequence"/>
</dbReference>
<dbReference type="Gene3D" id="3.30.1780.10">
    <property type="entry name" value="ornithine cyclodeaminase, domain 1"/>
    <property type="match status" value="1"/>
</dbReference>
<dbReference type="InterPro" id="IPR003462">
    <property type="entry name" value="ODC_Mu_crystall"/>
</dbReference>
<dbReference type="PANTHER" id="PTHR13812:SF19">
    <property type="entry name" value="KETIMINE REDUCTASE MU-CRYSTALLIN"/>
    <property type="match status" value="1"/>
</dbReference>
<gene>
    <name evidence="2" type="ORF">AMATHDRAFT_62769</name>
</gene>
<dbReference type="PANTHER" id="PTHR13812">
    <property type="entry name" value="KETIMINE REDUCTASE MU-CRYSTALLIN"/>
    <property type="match status" value="1"/>
</dbReference>
<dbReference type="STRING" id="703135.A0A2A9NJY9"/>
<comment type="similarity">
    <text evidence="1">Belongs to the ornithine cyclodeaminase/mu-crystallin family.</text>
</comment>
<dbReference type="SUPFAM" id="SSF51735">
    <property type="entry name" value="NAD(P)-binding Rossmann-fold domains"/>
    <property type="match status" value="1"/>
</dbReference>
<evidence type="ECO:0000313" key="3">
    <source>
        <dbReference type="Proteomes" id="UP000242287"/>
    </source>
</evidence>
<dbReference type="Pfam" id="PF02423">
    <property type="entry name" value="OCD_Mu_crystall"/>
    <property type="match status" value="1"/>
</dbReference>
<evidence type="ECO:0000256" key="1">
    <source>
        <dbReference type="ARBA" id="ARBA00008903"/>
    </source>
</evidence>
<evidence type="ECO:0000313" key="2">
    <source>
        <dbReference type="EMBL" id="PFH49644.1"/>
    </source>
</evidence>
<accession>A0A2A9NJY9</accession>
<dbReference type="OrthoDB" id="41492at2759"/>
<protein>
    <recommendedName>
        <fullName evidence="4">Ornithine cyclodeaminase</fullName>
    </recommendedName>
</protein>
<reference evidence="2 3" key="1">
    <citation type="submission" date="2014-02" db="EMBL/GenBank/DDBJ databases">
        <title>Transposable element dynamics among asymbiotic and ectomycorrhizal Amanita fungi.</title>
        <authorList>
            <consortium name="DOE Joint Genome Institute"/>
            <person name="Hess J."/>
            <person name="Skrede I."/>
            <person name="Wolfe B."/>
            <person name="LaButti K."/>
            <person name="Ohm R.A."/>
            <person name="Grigoriev I.V."/>
            <person name="Pringle A."/>
        </authorList>
    </citation>
    <scope>NUCLEOTIDE SEQUENCE [LARGE SCALE GENOMIC DNA]</scope>
    <source>
        <strain evidence="2 3">SKay4041</strain>
    </source>
</reference>